<comment type="caution">
    <text evidence="1">The sequence shown here is derived from an EMBL/GenBank/DDBJ whole genome shotgun (WGS) entry which is preliminary data.</text>
</comment>
<name>A0A0F9F0C7_9ZZZZ</name>
<reference evidence="1" key="1">
    <citation type="journal article" date="2015" name="Nature">
        <title>Complex archaea that bridge the gap between prokaryotes and eukaryotes.</title>
        <authorList>
            <person name="Spang A."/>
            <person name="Saw J.H."/>
            <person name="Jorgensen S.L."/>
            <person name="Zaremba-Niedzwiedzka K."/>
            <person name="Martijn J."/>
            <person name="Lind A.E."/>
            <person name="van Eijk R."/>
            <person name="Schleper C."/>
            <person name="Guy L."/>
            <person name="Ettema T.J."/>
        </authorList>
    </citation>
    <scope>NUCLEOTIDE SEQUENCE</scope>
</reference>
<sequence length="205" mass="22250">MTASDSLSGLDTITIYLYNSTALVQQNLSSISPLFVNFTGLPDETYSLNSTANDTVNNENSTETRTIILDTVNPAVILFEPQAINYTTTSLTINFSAIDTNLDTCWYTDDGGATNNTLTGCANTTYTASQDSTTIRLYANDTAGNLNGTESVTFFVDSINPLIAFISPTESNATSKAQTFIFANVSLTETNFQNITFKQIKILLF</sequence>
<dbReference type="EMBL" id="LAZR01034716">
    <property type="protein sequence ID" value="KKL44552.1"/>
    <property type="molecule type" value="Genomic_DNA"/>
</dbReference>
<proteinExistence type="predicted"/>
<accession>A0A0F9F0C7</accession>
<gene>
    <name evidence="1" type="ORF">LCGC14_2364530</name>
</gene>
<evidence type="ECO:0000313" key="1">
    <source>
        <dbReference type="EMBL" id="KKL44552.1"/>
    </source>
</evidence>
<organism evidence="1">
    <name type="scientific">marine sediment metagenome</name>
    <dbReference type="NCBI Taxonomy" id="412755"/>
    <lineage>
        <taxon>unclassified sequences</taxon>
        <taxon>metagenomes</taxon>
        <taxon>ecological metagenomes</taxon>
    </lineage>
</organism>
<evidence type="ECO:0008006" key="2">
    <source>
        <dbReference type="Google" id="ProtNLM"/>
    </source>
</evidence>
<protein>
    <recommendedName>
        <fullName evidence="2">Bacterial Ig-like domain-containing protein</fullName>
    </recommendedName>
</protein>
<dbReference type="AlphaFoldDB" id="A0A0F9F0C7"/>